<keyword evidence="5 7" id="KW-0472">Membrane</keyword>
<accession>B6K396</accession>
<dbReference type="eggNOG" id="KOG0255">
    <property type="taxonomic scope" value="Eukaryota"/>
</dbReference>
<evidence type="ECO:0000313" key="9">
    <source>
        <dbReference type="EMBL" id="EEB07953.1"/>
    </source>
</evidence>
<dbReference type="CDD" id="cd17323">
    <property type="entry name" value="MFS_Tpo1_MDR_like"/>
    <property type="match status" value="1"/>
</dbReference>
<evidence type="ECO:0000313" key="10">
    <source>
        <dbReference type="Proteomes" id="UP000001744"/>
    </source>
</evidence>
<dbReference type="VEuPathDB" id="FungiDB:SJAG_03079"/>
<evidence type="ECO:0000256" key="7">
    <source>
        <dbReference type="SAM" id="Phobius"/>
    </source>
</evidence>
<feature type="transmembrane region" description="Helical" evidence="7">
    <location>
        <begin position="447"/>
        <end position="470"/>
    </location>
</feature>
<feature type="transmembrane region" description="Helical" evidence="7">
    <location>
        <begin position="133"/>
        <end position="154"/>
    </location>
</feature>
<dbReference type="HOGENOM" id="CLU_008455_1_2_1"/>
<dbReference type="InterPro" id="IPR005829">
    <property type="entry name" value="Sugar_transporter_CS"/>
</dbReference>
<dbReference type="AlphaFoldDB" id="B6K396"/>
<protein>
    <submittedName>
        <fullName evidence="9">Membrane transporter</fullName>
    </submittedName>
</protein>
<keyword evidence="3 7" id="KW-0812">Transmembrane</keyword>
<feature type="transmembrane region" description="Helical" evidence="7">
    <location>
        <begin position="40"/>
        <end position="60"/>
    </location>
</feature>
<dbReference type="PROSITE" id="PS50850">
    <property type="entry name" value="MFS"/>
    <property type="match status" value="1"/>
</dbReference>
<dbReference type="PROSITE" id="PS00216">
    <property type="entry name" value="SUGAR_TRANSPORT_1"/>
    <property type="match status" value="1"/>
</dbReference>
<comment type="subcellular location">
    <subcellularLocation>
        <location evidence="1">Membrane</location>
        <topology evidence="1">Multi-pass membrane protein</topology>
    </subcellularLocation>
</comment>
<feature type="transmembrane region" description="Helical" evidence="7">
    <location>
        <begin position="196"/>
        <end position="216"/>
    </location>
</feature>
<feature type="transmembrane region" description="Helical" evidence="7">
    <location>
        <begin position="379"/>
        <end position="406"/>
    </location>
</feature>
<organism evidence="9 10">
    <name type="scientific">Schizosaccharomyces japonicus (strain yFS275 / FY16936)</name>
    <name type="common">Fission yeast</name>
    <dbReference type="NCBI Taxonomy" id="402676"/>
    <lineage>
        <taxon>Eukaryota</taxon>
        <taxon>Fungi</taxon>
        <taxon>Dikarya</taxon>
        <taxon>Ascomycota</taxon>
        <taxon>Taphrinomycotina</taxon>
        <taxon>Schizosaccharomycetes</taxon>
        <taxon>Schizosaccharomycetales</taxon>
        <taxon>Schizosaccharomycetaceae</taxon>
        <taxon>Schizosaccharomyces</taxon>
    </lineage>
</organism>
<dbReference type="OrthoDB" id="5296287at2759"/>
<feature type="transmembrane region" description="Helical" evidence="7">
    <location>
        <begin position="80"/>
        <end position="96"/>
    </location>
</feature>
<dbReference type="EMBL" id="KE651167">
    <property type="protein sequence ID" value="EEB07953.1"/>
    <property type="molecule type" value="Genomic_DNA"/>
</dbReference>
<feature type="transmembrane region" description="Helical" evidence="7">
    <location>
        <begin position="108"/>
        <end position="127"/>
    </location>
</feature>
<dbReference type="SUPFAM" id="SSF103473">
    <property type="entry name" value="MFS general substrate transporter"/>
    <property type="match status" value="1"/>
</dbReference>
<evidence type="ECO:0000256" key="4">
    <source>
        <dbReference type="ARBA" id="ARBA00022989"/>
    </source>
</evidence>
<feature type="transmembrane region" description="Helical" evidence="7">
    <location>
        <begin position="413"/>
        <end position="435"/>
    </location>
</feature>
<dbReference type="PANTHER" id="PTHR23502">
    <property type="entry name" value="MAJOR FACILITATOR SUPERFAMILY"/>
    <property type="match status" value="1"/>
</dbReference>
<evidence type="ECO:0000256" key="1">
    <source>
        <dbReference type="ARBA" id="ARBA00004141"/>
    </source>
</evidence>
<feature type="transmembrane region" description="Helical" evidence="7">
    <location>
        <begin position="313"/>
        <end position="333"/>
    </location>
</feature>
<name>B6K396_SCHJY</name>
<evidence type="ECO:0000256" key="5">
    <source>
        <dbReference type="ARBA" id="ARBA00023136"/>
    </source>
</evidence>
<gene>
    <name evidence="9" type="ORF">SJAG_03079</name>
</gene>
<keyword evidence="2" id="KW-0813">Transport</keyword>
<dbReference type="GO" id="GO:0055085">
    <property type="term" value="P:transmembrane transport"/>
    <property type="evidence" value="ECO:0000318"/>
    <property type="project" value="GO_Central"/>
</dbReference>
<feature type="domain" description="Major facilitator superfamily (MFS) profile" evidence="8">
    <location>
        <begin position="42"/>
        <end position="473"/>
    </location>
</feature>
<keyword evidence="4 7" id="KW-1133">Transmembrane helix</keyword>
<dbReference type="GO" id="GO:0022857">
    <property type="term" value="F:transmembrane transporter activity"/>
    <property type="evidence" value="ECO:0000318"/>
    <property type="project" value="GO_Central"/>
</dbReference>
<dbReference type="Gene3D" id="1.20.1250.20">
    <property type="entry name" value="MFS general substrate transporter like domains"/>
    <property type="match status" value="1"/>
</dbReference>
<evidence type="ECO:0000256" key="3">
    <source>
        <dbReference type="ARBA" id="ARBA00022692"/>
    </source>
</evidence>
<feature type="transmembrane region" description="Helical" evidence="7">
    <location>
        <begin position="354"/>
        <end position="373"/>
    </location>
</feature>
<dbReference type="PANTHER" id="PTHR23502:SF189">
    <property type="entry name" value="MEMBRANE TRANSPORTER"/>
    <property type="match status" value="1"/>
</dbReference>
<feature type="transmembrane region" description="Helical" evidence="7">
    <location>
        <begin position="166"/>
        <end position="190"/>
    </location>
</feature>
<dbReference type="GO" id="GO:0005886">
    <property type="term" value="C:plasma membrane"/>
    <property type="evidence" value="ECO:0000318"/>
    <property type="project" value="GO_Central"/>
</dbReference>
<dbReference type="Pfam" id="PF07690">
    <property type="entry name" value="MFS_1"/>
    <property type="match status" value="1"/>
</dbReference>
<dbReference type="InterPro" id="IPR020846">
    <property type="entry name" value="MFS_dom"/>
</dbReference>
<dbReference type="STRING" id="402676.B6K396"/>
<evidence type="ECO:0000259" key="8">
    <source>
        <dbReference type="PROSITE" id="PS50850"/>
    </source>
</evidence>
<dbReference type="GeneID" id="7048994"/>
<reference evidence="9 10" key="1">
    <citation type="journal article" date="2011" name="Science">
        <title>Comparative functional genomics of the fission yeasts.</title>
        <authorList>
            <person name="Rhind N."/>
            <person name="Chen Z."/>
            <person name="Yassour M."/>
            <person name="Thompson D.A."/>
            <person name="Haas B.J."/>
            <person name="Habib N."/>
            <person name="Wapinski I."/>
            <person name="Roy S."/>
            <person name="Lin M.F."/>
            <person name="Heiman D.I."/>
            <person name="Young S.K."/>
            <person name="Furuya K."/>
            <person name="Guo Y."/>
            <person name="Pidoux A."/>
            <person name="Chen H.M."/>
            <person name="Robbertse B."/>
            <person name="Goldberg J.M."/>
            <person name="Aoki K."/>
            <person name="Bayne E.H."/>
            <person name="Berlin A.M."/>
            <person name="Desjardins C.A."/>
            <person name="Dobbs E."/>
            <person name="Dukaj L."/>
            <person name="Fan L."/>
            <person name="FitzGerald M.G."/>
            <person name="French C."/>
            <person name="Gujja S."/>
            <person name="Hansen K."/>
            <person name="Keifenheim D."/>
            <person name="Levin J.Z."/>
            <person name="Mosher R.A."/>
            <person name="Mueller C.A."/>
            <person name="Pfiffner J."/>
            <person name="Priest M."/>
            <person name="Russ C."/>
            <person name="Smialowska A."/>
            <person name="Swoboda P."/>
            <person name="Sykes S.M."/>
            <person name="Vaughn M."/>
            <person name="Vengrova S."/>
            <person name="Yoder R."/>
            <person name="Zeng Q."/>
            <person name="Allshire R."/>
            <person name="Baulcombe D."/>
            <person name="Birren B.W."/>
            <person name="Brown W."/>
            <person name="Ekwall K."/>
            <person name="Kellis M."/>
            <person name="Leatherwood J."/>
            <person name="Levin H."/>
            <person name="Margalit H."/>
            <person name="Martienssen R."/>
            <person name="Nieduszynski C.A."/>
            <person name="Spatafora J.W."/>
            <person name="Friedman N."/>
            <person name="Dalgaard J.Z."/>
            <person name="Baumann P."/>
            <person name="Niki H."/>
            <person name="Regev A."/>
            <person name="Nusbaum C."/>
        </authorList>
    </citation>
    <scope>NUCLEOTIDE SEQUENCE [LARGE SCALE GENOMIC DNA]</scope>
    <source>
        <strain evidence="10">yFS275 / FY16936</strain>
    </source>
</reference>
<sequence length="481" mass="53418">MKSIGDSEEISSKNELAQTQVDEVEYDSHDAHSWPLRQRLINLALFSAMAFLNPFGSSIFVTSMNDIAVTFGSSVSSLKLGVTMYVIGMIIGPMVASPLSEQYGRRPLYLIGYTVFTLLQIPTALAVNLPMFLVFRFFSGTFGSFSQGMGGGSINDMFTKVERGKYIGYYLLGVTCGPTLAPVISGFISSTGKWRWDFWLLLILSAVVTVFSFLFLKETYKPVLDQKNKNAPSAIENPVNAKVPKEGEAERETIFRILVDALARPLLILITRPIAICMALIQSMLSGVLYIFFTGIPEIWEGEYHFSVQMVGLTYLGLMVGMLFSLLVILPFNQKLYIFLVKKRGGQAVPELRIPMGILGCLLCSTSMFVFGWTVQYKVFWFVPVLFSSFLGAGMILVFTTLNMYIVDIYGRYAASAIAGTNIPKNICGATFPLFAGKLFDKLNYGWGFSLLGFCTIGLSGTLPFLYFFGERLRRIGTKKN</sequence>
<dbReference type="JaponicusDB" id="SJAG_03079"/>
<dbReference type="InterPro" id="IPR011701">
    <property type="entry name" value="MFS"/>
</dbReference>
<dbReference type="Proteomes" id="UP000001744">
    <property type="component" value="Unassembled WGS sequence"/>
</dbReference>
<dbReference type="RefSeq" id="XP_002174246.1">
    <property type="nucleotide sequence ID" value="XM_002174210.2"/>
</dbReference>
<evidence type="ECO:0000256" key="2">
    <source>
        <dbReference type="ARBA" id="ARBA00022448"/>
    </source>
</evidence>
<feature type="transmembrane region" description="Helical" evidence="7">
    <location>
        <begin position="274"/>
        <end position="293"/>
    </location>
</feature>
<dbReference type="GO" id="GO:0140115">
    <property type="term" value="P:export across plasma membrane"/>
    <property type="evidence" value="ECO:0007669"/>
    <property type="project" value="UniProtKB-ARBA"/>
</dbReference>
<dbReference type="GO" id="GO:0042908">
    <property type="term" value="P:xenobiotic transport"/>
    <property type="evidence" value="ECO:0007669"/>
    <property type="project" value="UniProtKB-ARBA"/>
</dbReference>
<dbReference type="OMA" id="SMYSLYA"/>
<comment type="similarity">
    <text evidence="6">Belongs to the major facilitator superfamily. CAR1 family.</text>
</comment>
<evidence type="ECO:0000256" key="6">
    <source>
        <dbReference type="ARBA" id="ARBA00038347"/>
    </source>
</evidence>
<dbReference type="InterPro" id="IPR036259">
    <property type="entry name" value="MFS_trans_sf"/>
</dbReference>
<proteinExistence type="inferred from homology"/>
<keyword evidence="10" id="KW-1185">Reference proteome</keyword>